<evidence type="ECO:0000313" key="2">
    <source>
        <dbReference type="Proteomes" id="UP000053660"/>
    </source>
</evidence>
<evidence type="ECO:0000313" key="1">
    <source>
        <dbReference type="EMBL" id="KHJ75061.1"/>
    </source>
</evidence>
<reference evidence="1 2" key="1">
    <citation type="submission" date="2014-03" db="EMBL/GenBank/DDBJ databases">
        <title>Draft genome of the hookworm Oesophagostomum dentatum.</title>
        <authorList>
            <person name="Mitreva M."/>
        </authorList>
    </citation>
    <scope>NUCLEOTIDE SEQUENCE [LARGE SCALE GENOMIC DNA]</scope>
    <source>
        <strain evidence="1 2">OD-Hann</strain>
    </source>
</reference>
<dbReference type="Proteomes" id="UP000053660">
    <property type="component" value="Unassembled WGS sequence"/>
</dbReference>
<gene>
    <name evidence="1" type="ORF">OESDEN_25323</name>
</gene>
<proteinExistence type="predicted"/>
<accession>A0A0B1RTU6</accession>
<organism evidence="1 2">
    <name type="scientific">Oesophagostomum dentatum</name>
    <name type="common">Nodular worm</name>
    <dbReference type="NCBI Taxonomy" id="61180"/>
    <lineage>
        <taxon>Eukaryota</taxon>
        <taxon>Metazoa</taxon>
        <taxon>Ecdysozoa</taxon>
        <taxon>Nematoda</taxon>
        <taxon>Chromadorea</taxon>
        <taxon>Rhabditida</taxon>
        <taxon>Rhabditina</taxon>
        <taxon>Rhabditomorpha</taxon>
        <taxon>Strongyloidea</taxon>
        <taxon>Strongylidae</taxon>
        <taxon>Oesophagostomum</taxon>
    </lineage>
</organism>
<name>A0A0B1RTU6_OESDE</name>
<dbReference type="EMBL" id="KN613118">
    <property type="protein sequence ID" value="KHJ75061.1"/>
    <property type="molecule type" value="Genomic_DNA"/>
</dbReference>
<sequence>MAMTQTCIIVFHMYTATVVPRRTISLTRKNVRKSVPILQGMKQVRQFGELDKPLQEFTTEVRLKF</sequence>
<protein>
    <submittedName>
        <fullName evidence="1">Uncharacterized protein</fullName>
    </submittedName>
</protein>
<keyword evidence="2" id="KW-1185">Reference proteome</keyword>
<dbReference type="AlphaFoldDB" id="A0A0B1RTU6"/>